<dbReference type="Proteomes" id="UP000070328">
    <property type="component" value="Unassembled WGS sequence"/>
</dbReference>
<protein>
    <submittedName>
        <fullName evidence="2">Uncharacterized protein</fullName>
    </submittedName>
</protein>
<dbReference type="AlphaFoldDB" id="A0A135RQA1"/>
<proteinExistence type="predicted"/>
<dbReference type="EMBL" id="JFBX01000889">
    <property type="protein sequence ID" value="KXH25902.1"/>
    <property type="molecule type" value="Genomic_DNA"/>
</dbReference>
<reference evidence="2 3" key="1">
    <citation type="submission" date="2014-02" db="EMBL/GenBank/DDBJ databases">
        <title>The genome sequence of Colletotrichum simmondsii CBS122122.</title>
        <authorList>
            <person name="Baroncelli R."/>
            <person name="Thon M.R."/>
        </authorList>
    </citation>
    <scope>NUCLEOTIDE SEQUENCE [LARGE SCALE GENOMIC DNA]</scope>
    <source>
        <strain evidence="2 3">CBS122122</strain>
    </source>
</reference>
<organism evidence="2 3">
    <name type="scientific">Colletotrichum simmondsii</name>
    <dbReference type="NCBI Taxonomy" id="703756"/>
    <lineage>
        <taxon>Eukaryota</taxon>
        <taxon>Fungi</taxon>
        <taxon>Dikarya</taxon>
        <taxon>Ascomycota</taxon>
        <taxon>Pezizomycotina</taxon>
        <taxon>Sordariomycetes</taxon>
        <taxon>Hypocreomycetidae</taxon>
        <taxon>Glomerellales</taxon>
        <taxon>Glomerellaceae</taxon>
        <taxon>Colletotrichum</taxon>
        <taxon>Colletotrichum acutatum species complex</taxon>
    </lineage>
</organism>
<sequence>MSSGSKASPKKLHDWPFGEFVNADPEAPTKELVAPKPPTREWIDAVNAYQAGNEEDIEKSDTFDRAMNSFINIIIDLKNAGYSKRKIKYVIFRAVNEADKIAKEQANDDKESEAGDGSVDISLADSQ</sequence>
<keyword evidence="3" id="KW-1185">Reference proteome</keyword>
<comment type="caution">
    <text evidence="2">The sequence shown here is derived from an EMBL/GenBank/DDBJ whole genome shotgun (WGS) entry which is preliminary data.</text>
</comment>
<name>A0A135RQA1_9PEZI</name>
<feature type="region of interest" description="Disordered" evidence="1">
    <location>
        <begin position="104"/>
        <end position="127"/>
    </location>
</feature>
<feature type="region of interest" description="Disordered" evidence="1">
    <location>
        <begin position="1"/>
        <end position="23"/>
    </location>
</feature>
<gene>
    <name evidence="2" type="ORF">CSIM01_13838</name>
</gene>
<evidence type="ECO:0000256" key="1">
    <source>
        <dbReference type="SAM" id="MobiDB-lite"/>
    </source>
</evidence>
<feature type="compositionally biased region" description="Basic and acidic residues" evidence="1">
    <location>
        <begin position="104"/>
        <end position="113"/>
    </location>
</feature>
<evidence type="ECO:0000313" key="2">
    <source>
        <dbReference type="EMBL" id="KXH25902.1"/>
    </source>
</evidence>
<accession>A0A135RQA1</accession>
<evidence type="ECO:0000313" key="3">
    <source>
        <dbReference type="Proteomes" id="UP000070328"/>
    </source>
</evidence>